<dbReference type="PROSITE" id="PS51375">
    <property type="entry name" value="PPR"/>
    <property type="match status" value="4"/>
</dbReference>
<evidence type="ECO:0000313" key="3">
    <source>
        <dbReference type="EMBL" id="CAH1426341.1"/>
    </source>
</evidence>
<dbReference type="GO" id="GO:0009451">
    <property type="term" value="P:RNA modification"/>
    <property type="evidence" value="ECO:0007669"/>
    <property type="project" value="InterPro"/>
</dbReference>
<keyword evidence="1" id="KW-0677">Repeat</keyword>
<feature type="repeat" description="PPR" evidence="2">
    <location>
        <begin position="366"/>
        <end position="400"/>
    </location>
</feature>
<dbReference type="Pfam" id="PF13041">
    <property type="entry name" value="PPR_2"/>
    <property type="match status" value="3"/>
</dbReference>
<dbReference type="NCBIfam" id="TIGR00756">
    <property type="entry name" value="PPR"/>
    <property type="match status" value="7"/>
</dbReference>
<feature type="repeat" description="PPR" evidence="2">
    <location>
        <begin position="234"/>
        <end position="268"/>
    </location>
</feature>
<evidence type="ECO:0000256" key="1">
    <source>
        <dbReference type="ARBA" id="ARBA00022737"/>
    </source>
</evidence>
<organism evidence="3 4">
    <name type="scientific">Lactuca virosa</name>
    <dbReference type="NCBI Taxonomy" id="75947"/>
    <lineage>
        <taxon>Eukaryota</taxon>
        <taxon>Viridiplantae</taxon>
        <taxon>Streptophyta</taxon>
        <taxon>Embryophyta</taxon>
        <taxon>Tracheophyta</taxon>
        <taxon>Spermatophyta</taxon>
        <taxon>Magnoliopsida</taxon>
        <taxon>eudicotyledons</taxon>
        <taxon>Gunneridae</taxon>
        <taxon>Pentapetalae</taxon>
        <taxon>asterids</taxon>
        <taxon>campanulids</taxon>
        <taxon>Asterales</taxon>
        <taxon>Asteraceae</taxon>
        <taxon>Cichorioideae</taxon>
        <taxon>Cichorieae</taxon>
        <taxon>Lactucinae</taxon>
        <taxon>Lactuca</taxon>
    </lineage>
</organism>
<proteinExistence type="predicted"/>
<evidence type="ECO:0000313" key="4">
    <source>
        <dbReference type="Proteomes" id="UP001157418"/>
    </source>
</evidence>
<reference evidence="3 4" key="1">
    <citation type="submission" date="2022-01" db="EMBL/GenBank/DDBJ databases">
        <authorList>
            <person name="Xiong W."/>
            <person name="Schranz E."/>
        </authorList>
    </citation>
    <scope>NUCLEOTIDE SEQUENCE [LARGE SCALE GENOMIC DNA]</scope>
</reference>
<dbReference type="InterPro" id="IPR046960">
    <property type="entry name" value="PPR_At4g14850-like_plant"/>
</dbReference>
<dbReference type="FunFam" id="1.25.40.10:FF:001093">
    <property type="entry name" value="Pentatricopeptide repeat-containing protein At2g34400"/>
    <property type="match status" value="1"/>
</dbReference>
<dbReference type="InterPro" id="IPR002885">
    <property type="entry name" value="PPR_rpt"/>
</dbReference>
<dbReference type="Gene3D" id="1.25.40.10">
    <property type="entry name" value="Tetratricopeptide repeat domain"/>
    <property type="match status" value="5"/>
</dbReference>
<dbReference type="Pfam" id="PF01535">
    <property type="entry name" value="PPR"/>
    <property type="match status" value="2"/>
</dbReference>
<accession>A0AAU9MLI9</accession>
<sequence>MYSLMPKWNQVPRASWGVFHSQLLLRPPKLISTASVCLIFTLSTTNIIQDYILDGNINAARKLFDENPASCNTVAWNSMITGHIRHNQMQSAHELFDKMPMRDVVSWNTMLSGFNKIKDPHKLHQLFLQMNRAGERPNQFTFSTIISGFLNTFDVLVPQLHSLILHLGLHSNVFVGSALMRGYTHLMDRCSLCRVFDDIHTKDISTWNALLVGYMDLGFIAEAQMTFDMMPEVNIISWTTLVDGYIKNRNINQARHMFDKMPQKNVVSWTAMIKGYVQEENYTNAIQLFISMLNSNTSPNHFTFSTLLDACAGCSMFLLGNQLHSCILKSGLCQELVLSTSLIDMYTKCGDIKSAFTIFDSMKTKNTVSWNSIIGGYARHGLAHQALFEFKKMTESGMKPDDVTYINVLSACVHGGLVEEGEHHFHSMVERYGIEAEMKHYTCMVDLYGKAGEVDKAVRLVKEMPFEPDVGVWGALLAGCGLHSCYEVVNGLENLGRDYSSIYNILIKIHSEKGSWSRAIEMRDIVIKRGGKKQKAGSWVEFSIGAS</sequence>
<dbReference type="GO" id="GO:0003723">
    <property type="term" value="F:RNA binding"/>
    <property type="evidence" value="ECO:0007669"/>
    <property type="project" value="InterPro"/>
</dbReference>
<feature type="repeat" description="PPR" evidence="2">
    <location>
        <begin position="103"/>
        <end position="137"/>
    </location>
</feature>
<dbReference type="PANTHER" id="PTHR47926:SF511">
    <property type="entry name" value="PENTATRICOPEPTIDE REPEAT-CONTAINING PROTEIN"/>
    <property type="match status" value="1"/>
</dbReference>
<dbReference type="Proteomes" id="UP001157418">
    <property type="component" value="Unassembled WGS sequence"/>
</dbReference>
<keyword evidence="4" id="KW-1185">Reference proteome</keyword>
<protein>
    <submittedName>
        <fullName evidence="3">Uncharacterized protein</fullName>
    </submittedName>
</protein>
<dbReference type="AlphaFoldDB" id="A0AAU9MLI9"/>
<comment type="caution">
    <text evidence="3">The sequence shown here is derived from an EMBL/GenBank/DDBJ whole genome shotgun (WGS) entry which is preliminary data.</text>
</comment>
<name>A0AAU9MLI9_9ASTR</name>
<dbReference type="Pfam" id="PF12854">
    <property type="entry name" value="PPR_1"/>
    <property type="match status" value="1"/>
</dbReference>
<feature type="repeat" description="PPR" evidence="2">
    <location>
        <begin position="72"/>
        <end position="102"/>
    </location>
</feature>
<gene>
    <name evidence="3" type="ORF">LVIROSA_LOCUS13426</name>
</gene>
<dbReference type="EMBL" id="CAKMRJ010002223">
    <property type="protein sequence ID" value="CAH1426341.1"/>
    <property type="molecule type" value="Genomic_DNA"/>
</dbReference>
<evidence type="ECO:0000256" key="2">
    <source>
        <dbReference type="PROSITE-ProRule" id="PRU00708"/>
    </source>
</evidence>
<dbReference type="PANTHER" id="PTHR47926">
    <property type="entry name" value="PENTATRICOPEPTIDE REPEAT-CONTAINING PROTEIN"/>
    <property type="match status" value="1"/>
</dbReference>
<dbReference type="InterPro" id="IPR011990">
    <property type="entry name" value="TPR-like_helical_dom_sf"/>
</dbReference>